<accession>A0A5C5XZM5</accession>
<dbReference type="Gene3D" id="2.60.120.200">
    <property type="match status" value="1"/>
</dbReference>
<sequence length="527" mass="55623">MAFLPITAFAELAVNLKFDETGFTAGNSGTLADATMLNSNGFPSDLHTASALGVSGLVGDRAFDARGNFGSVGPVTQASYDLGTFSQFTITGWLNRDSDALALGADQAYQNLMRFEKDSVNRITLQGYGGNGATVGDLQLRIGSATGSSFFSPSSYQSPDEWVFFAVTFDGTPGTNVERAKWYVADTATTVVSAGTNSSNIASGSFEFDFGATTMGIGNADSLHGQNRIVDGLMDDFRFYTNEILGPAEIELIRREALPPTTELTSTFVAEDPGAALPGHVSNVWRLDTAGAEWLSSELRVELGVGAIYQDADGSEVPPDPAEFGARPSLQFDSYLTGGFDSKPPSYRGNLPVPVGGAIDVGGASAFTFDNENLNATWVTEEPSNLVGDLSLARVTLTDDAQGWFRYRLGMSGGFKDAVYAEGMIVDGVMHLQALPLLPGDFNYDGAVNAADYVVWRDLLDAESGSLGPNDTAGGMIGTAQYELWRSAYGATRTGVVGTTIAPEPSALVAFIVAVSALALNTRIQAR</sequence>
<dbReference type="AlphaFoldDB" id="A0A5C5XZM5"/>
<evidence type="ECO:0000313" key="2">
    <source>
        <dbReference type="Proteomes" id="UP000318478"/>
    </source>
</evidence>
<comment type="caution">
    <text evidence="1">The sequence shown here is derived from an EMBL/GenBank/DDBJ whole genome shotgun (WGS) entry which is preliminary data.</text>
</comment>
<proteinExistence type="predicted"/>
<organism evidence="1 2">
    <name type="scientific">Posidoniimonas polymericola</name>
    <dbReference type="NCBI Taxonomy" id="2528002"/>
    <lineage>
        <taxon>Bacteria</taxon>
        <taxon>Pseudomonadati</taxon>
        <taxon>Planctomycetota</taxon>
        <taxon>Planctomycetia</taxon>
        <taxon>Pirellulales</taxon>
        <taxon>Lacipirellulaceae</taxon>
        <taxon>Posidoniimonas</taxon>
    </lineage>
</organism>
<dbReference type="SUPFAM" id="SSF49899">
    <property type="entry name" value="Concanavalin A-like lectins/glucanases"/>
    <property type="match status" value="1"/>
</dbReference>
<dbReference type="Proteomes" id="UP000318478">
    <property type="component" value="Unassembled WGS sequence"/>
</dbReference>
<evidence type="ECO:0008006" key="3">
    <source>
        <dbReference type="Google" id="ProtNLM"/>
    </source>
</evidence>
<reference evidence="1 2" key="1">
    <citation type="submission" date="2019-02" db="EMBL/GenBank/DDBJ databases">
        <title>Deep-cultivation of Planctomycetes and their phenomic and genomic characterization uncovers novel biology.</title>
        <authorList>
            <person name="Wiegand S."/>
            <person name="Jogler M."/>
            <person name="Boedeker C."/>
            <person name="Pinto D."/>
            <person name="Vollmers J."/>
            <person name="Rivas-Marin E."/>
            <person name="Kohn T."/>
            <person name="Peeters S.H."/>
            <person name="Heuer A."/>
            <person name="Rast P."/>
            <person name="Oberbeckmann S."/>
            <person name="Bunk B."/>
            <person name="Jeske O."/>
            <person name="Meyerdierks A."/>
            <person name="Storesund J.E."/>
            <person name="Kallscheuer N."/>
            <person name="Luecker S."/>
            <person name="Lage O.M."/>
            <person name="Pohl T."/>
            <person name="Merkel B.J."/>
            <person name="Hornburger P."/>
            <person name="Mueller R.-W."/>
            <person name="Bruemmer F."/>
            <person name="Labrenz M."/>
            <person name="Spormann A.M."/>
            <person name="Op Den Camp H."/>
            <person name="Overmann J."/>
            <person name="Amann R."/>
            <person name="Jetten M.S.M."/>
            <person name="Mascher T."/>
            <person name="Medema M.H."/>
            <person name="Devos D.P."/>
            <person name="Kaster A.-K."/>
            <person name="Ovreas L."/>
            <person name="Rohde M."/>
            <person name="Galperin M.Y."/>
            <person name="Jogler C."/>
        </authorList>
    </citation>
    <scope>NUCLEOTIDE SEQUENCE [LARGE SCALE GENOMIC DNA]</scope>
    <source>
        <strain evidence="1 2">Pla123a</strain>
    </source>
</reference>
<name>A0A5C5XZM5_9BACT</name>
<evidence type="ECO:0000313" key="1">
    <source>
        <dbReference type="EMBL" id="TWT66932.1"/>
    </source>
</evidence>
<dbReference type="RefSeq" id="WP_197528181.1">
    <property type="nucleotide sequence ID" value="NZ_SJPO01000013.1"/>
</dbReference>
<dbReference type="InterPro" id="IPR013320">
    <property type="entry name" value="ConA-like_dom_sf"/>
</dbReference>
<keyword evidence="2" id="KW-1185">Reference proteome</keyword>
<dbReference type="EMBL" id="SJPO01000013">
    <property type="protein sequence ID" value="TWT66932.1"/>
    <property type="molecule type" value="Genomic_DNA"/>
</dbReference>
<gene>
    <name evidence="1" type="ORF">Pla123a_43610</name>
</gene>
<protein>
    <recommendedName>
        <fullName evidence="3">LamG-like jellyroll fold domain-containing protein</fullName>
    </recommendedName>
</protein>